<evidence type="ECO:0000256" key="1">
    <source>
        <dbReference type="SAM" id="MobiDB-lite"/>
    </source>
</evidence>
<dbReference type="EMBL" id="CP048685">
    <property type="protein sequence ID" value="QPJ61240.1"/>
    <property type="molecule type" value="Genomic_DNA"/>
</dbReference>
<dbReference type="AlphaFoldDB" id="A0A7T0BUK7"/>
<sequence>MTLATALDLNESATISEAEATVLALKQKMETGESARVEELASECSPSAKSGPAPQMRKVARSKKYPPC</sequence>
<name>A0A7T0BUK7_9BACT</name>
<evidence type="ECO:0000313" key="2">
    <source>
        <dbReference type="EMBL" id="QPJ61240.1"/>
    </source>
</evidence>
<dbReference type="Proteomes" id="UP000594688">
    <property type="component" value="Chromosome"/>
</dbReference>
<dbReference type="KEGG" id="nli:G3M70_04790"/>
<feature type="region of interest" description="Disordered" evidence="1">
    <location>
        <begin position="37"/>
        <end position="68"/>
    </location>
</feature>
<organism evidence="2 3">
    <name type="scientific">Candidatus Nitronauta litoralis</name>
    <dbReference type="NCBI Taxonomy" id="2705533"/>
    <lineage>
        <taxon>Bacteria</taxon>
        <taxon>Pseudomonadati</taxon>
        <taxon>Nitrospinota/Tectimicrobiota group</taxon>
        <taxon>Nitrospinota</taxon>
        <taxon>Nitrospinia</taxon>
        <taxon>Nitrospinales</taxon>
        <taxon>Nitrospinaceae</taxon>
        <taxon>Candidatus Nitronauta</taxon>
    </lineage>
</organism>
<protein>
    <submittedName>
        <fullName evidence="2">Uncharacterized protein</fullName>
    </submittedName>
</protein>
<gene>
    <name evidence="2" type="ORF">G3M70_04790</name>
</gene>
<feature type="compositionally biased region" description="Basic residues" evidence="1">
    <location>
        <begin position="58"/>
        <end position="68"/>
    </location>
</feature>
<evidence type="ECO:0000313" key="3">
    <source>
        <dbReference type="Proteomes" id="UP000594688"/>
    </source>
</evidence>
<reference evidence="2 3" key="1">
    <citation type="submission" date="2020-02" db="EMBL/GenBank/DDBJ databases">
        <title>Genomic and physiological characterization of two novel Nitrospinaceae genera.</title>
        <authorList>
            <person name="Mueller A.J."/>
            <person name="Jung M.-Y."/>
            <person name="Strachan C.R."/>
            <person name="Herbold C.W."/>
            <person name="Kirkegaard R.H."/>
            <person name="Daims H."/>
        </authorList>
    </citation>
    <scope>NUCLEOTIDE SEQUENCE [LARGE SCALE GENOMIC DNA]</scope>
    <source>
        <strain evidence="2">EB</strain>
    </source>
</reference>
<accession>A0A7T0BUK7</accession>
<proteinExistence type="predicted"/>